<sequence length="489" mass="57336">MHPIMFFAALTTVTADIQPDALFEIQKLQSQHEDLLKEIVYNLKNRNMNQLQTYGQLIKIINSDKMMLNVICEKYIDHEIDNPEIYDKAKEIIGEIDEVYEMENATSLRKVKKIKDILFQVGQFNHDLALEGVNTFHEIYSKLFPLVLPTIDTPYRQFYFRRIAVAEREREMRARYRNRWVGYYQPQSYTHVDDKSDEEGSAGEGTANPMRSWRRARYGYRPYGYTGYRGFRDDDSEATSLEEGEVRPRDYYKGRDLQNMSPQELGFRPRRYGQSQYIDTPNSYSGEDKKKVKGQGLKGYMAFMKMNEVIHGRRRVTIPMKKVKNASKVESSPKTTMPTTLRSTARRSVLKIDLNDMSDESSSDVSESLRERNEDYGGDGQQETTDPFAYRRDEYGFIRRRYDHGYGAGRVLSGAYRYNRGLNVDSFGHPRRDSRFRRRSRYSRRELGVFRPYIPGQNQDGGQNRTAERHYGYAEFKLHSGRSDVSYKK</sequence>
<gene>
    <name evidence="2" type="ORF">g.1709</name>
</gene>
<accession>A0A1B6E2I0</accession>
<evidence type="ECO:0000313" key="2">
    <source>
        <dbReference type="EMBL" id="JAS32138.1"/>
    </source>
</evidence>
<dbReference type="EMBL" id="GEDC01005160">
    <property type="protein sequence ID" value="JAS32138.1"/>
    <property type="molecule type" value="Transcribed_RNA"/>
</dbReference>
<protein>
    <submittedName>
        <fullName evidence="2">Uncharacterized protein</fullName>
    </submittedName>
</protein>
<feature type="region of interest" description="Disordered" evidence="1">
    <location>
        <begin position="351"/>
        <end position="386"/>
    </location>
</feature>
<proteinExistence type="predicted"/>
<organism evidence="2">
    <name type="scientific">Clastoptera arizonana</name>
    <name type="common">Arizona spittle bug</name>
    <dbReference type="NCBI Taxonomy" id="38151"/>
    <lineage>
        <taxon>Eukaryota</taxon>
        <taxon>Metazoa</taxon>
        <taxon>Ecdysozoa</taxon>
        <taxon>Arthropoda</taxon>
        <taxon>Hexapoda</taxon>
        <taxon>Insecta</taxon>
        <taxon>Pterygota</taxon>
        <taxon>Neoptera</taxon>
        <taxon>Paraneoptera</taxon>
        <taxon>Hemiptera</taxon>
        <taxon>Auchenorrhyncha</taxon>
        <taxon>Cercopoidea</taxon>
        <taxon>Clastopteridae</taxon>
        <taxon>Clastoptera</taxon>
    </lineage>
</organism>
<reference evidence="2" key="1">
    <citation type="submission" date="2015-12" db="EMBL/GenBank/DDBJ databases">
        <title>De novo transcriptome assembly of four potential Pierce s Disease insect vectors from Arizona vineyards.</title>
        <authorList>
            <person name="Tassone E.E."/>
        </authorList>
    </citation>
    <scope>NUCLEOTIDE SEQUENCE</scope>
</reference>
<dbReference type="AlphaFoldDB" id="A0A1B6E2I0"/>
<name>A0A1B6E2I0_9HEMI</name>
<evidence type="ECO:0000256" key="1">
    <source>
        <dbReference type="SAM" id="MobiDB-lite"/>
    </source>
</evidence>